<name>R0JY95_EXST2</name>
<reference evidence="2 3" key="1">
    <citation type="journal article" date="2012" name="PLoS Pathog.">
        <title>Diverse lifestyles and strategies of plant pathogenesis encoded in the genomes of eighteen Dothideomycetes fungi.</title>
        <authorList>
            <person name="Ohm R.A."/>
            <person name="Feau N."/>
            <person name="Henrissat B."/>
            <person name="Schoch C.L."/>
            <person name="Horwitz B.A."/>
            <person name="Barry K.W."/>
            <person name="Condon B.J."/>
            <person name="Copeland A.C."/>
            <person name="Dhillon B."/>
            <person name="Glaser F."/>
            <person name="Hesse C.N."/>
            <person name="Kosti I."/>
            <person name="LaButti K."/>
            <person name="Lindquist E.A."/>
            <person name="Lucas S."/>
            <person name="Salamov A.A."/>
            <person name="Bradshaw R.E."/>
            <person name="Ciuffetti L."/>
            <person name="Hamelin R.C."/>
            <person name="Kema G.H.J."/>
            <person name="Lawrence C."/>
            <person name="Scott J.A."/>
            <person name="Spatafora J.W."/>
            <person name="Turgeon B.G."/>
            <person name="de Wit P.J.G.M."/>
            <person name="Zhong S."/>
            <person name="Goodwin S.B."/>
            <person name="Grigoriev I.V."/>
        </authorList>
    </citation>
    <scope>NUCLEOTIDE SEQUENCE [LARGE SCALE GENOMIC DNA]</scope>
    <source>
        <strain evidence="3">28A</strain>
    </source>
</reference>
<keyword evidence="3" id="KW-1185">Reference proteome</keyword>
<reference evidence="2 3" key="2">
    <citation type="journal article" date="2013" name="PLoS Genet.">
        <title>Comparative genome structure, secondary metabolite, and effector coding capacity across Cochliobolus pathogens.</title>
        <authorList>
            <person name="Condon B.J."/>
            <person name="Leng Y."/>
            <person name="Wu D."/>
            <person name="Bushley K.E."/>
            <person name="Ohm R.A."/>
            <person name="Otillar R."/>
            <person name="Martin J."/>
            <person name="Schackwitz W."/>
            <person name="Grimwood J."/>
            <person name="MohdZainudin N."/>
            <person name="Xue C."/>
            <person name="Wang R."/>
            <person name="Manning V.A."/>
            <person name="Dhillon B."/>
            <person name="Tu Z.J."/>
            <person name="Steffenson B.J."/>
            <person name="Salamov A."/>
            <person name="Sun H."/>
            <person name="Lowry S."/>
            <person name="LaButti K."/>
            <person name="Han J."/>
            <person name="Copeland A."/>
            <person name="Lindquist E."/>
            <person name="Barry K."/>
            <person name="Schmutz J."/>
            <person name="Baker S.E."/>
            <person name="Ciuffetti L.M."/>
            <person name="Grigoriev I.V."/>
            <person name="Zhong S."/>
            <person name="Turgeon B.G."/>
        </authorList>
    </citation>
    <scope>NUCLEOTIDE SEQUENCE [LARGE SCALE GENOMIC DNA]</scope>
    <source>
        <strain evidence="3">28A</strain>
    </source>
</reference>
<proteinExistence type="predicted"/>
<organism evidence="2 3">
    <name type="scientific">Exserohilum turcicum (strain 28A)</name>
    <name type="common">Northern leaf blight fungus</name>
    <name type="synonym">Setosphaeria turcica</name>
    <dbReference type="NCBI Taxonomy" id="671987"/>
    <lineage>
        <taxon>Eukaryota</taxon>
        <taxon>Fungi</taxon>
        <taxon>Dikarya</taxon>
        <taxon>Ascomycota</taxon>
        <taxon>Pezizomycotina</taxon>
        <taxon>Dothideomycetes</taxon>
        <taxon>Pleosporomycetidae</taxon>
        <taxon>Pleosporales</taxon>
        <taxon>Pleosporineae</taxon>
        <taxon>Pleosporaceae</taxon>
        <taxon>Exserohilum</taxon>
    </lineage>
</organism>
<sequence>MAHAPHTRPRQLYPILSAAGAAAARADWAGRRIPARASPPSEARGPSRALWHAARHGRLPTTALGQHGQKSSPSAPHGKMPERAQAITVTVAAAAAGPPPARLLPGADPIMLLLAPPPRRNAHKPYFQPALTGVQTAPVHT</sequence>
<evidence type="ECO:0000313" key="3">
    <source>
        <dbReference type="Proteomes" id="UP000016935"/>
    </source>
</evidence>
<protein>
    <submittedName>
        <fullName evidence="2">Uncharacterized protein</fullName>
    </submittedName>
</protein>
<dbReference type="GeneID" id="19404085"/>
<feature type="region of interest" description="Disordered" evidence="1">
    <location>
        <begin position="32"/>
        <end position="85"/>
    </location>
</feature>
<accession>R0JY95</accession>
<dbReference type="EMBL" id="KB908877">
    <property type="protein sequence ID" value="EOA81197.1"/>
    <property type="molecule type" value="Genomic_DNA"/>
</dbReference>
<dbReference type="Proteomes" id="UP000016935">
    <property type="component" value="Unassembled WGS sequence"/>
</dbReference>
<gene>
    <name evidence="2" type="ORF">SETTUDRAFT_36070</name>
</gene>
<evidence type="ECO:0000313" key="2">
    <source>
        <dbReference type="EMBL" id="EOA81197.1"/>
    </source>
</evidence>
<dbReference type="AlphaFoldDB" id="R0JY95"/>
<dbReference type="RefSeq" id="XP_008031279.1">
    <property type="nucleotide sequence ID" value="XM_008033088.1"/>
</dbReference>
<evidence type="ECO:0000256" key="1">
    <source>
        <dbReference type="SAM" id="MobiDB-lite"/>
    </source>
</evidence>
<dbReference type="HOGENOM" id="CLU_1826496_0_0_1"/>